<sequence>MDIYTPTKADDAGGPMVPLGATSLVHHQQLLAQISGCETQVDTRMMSSRDTPLYMSCSWSSHCGWSNRDTTTINGGYRWTKGDTPPSILLIVLTKSLNLLTSFRFRKE</sequence>
<comment type="caution">
    <text evidence="1">The sequence shown here is derived from an EMBL/GenBank/DDBJ whole genome shotgun (WGS) entry which is preliminary data.</text>
</comment>
<evidence type="ECO:0000313" key="2">
    <source>
        <dbReference type="Proteomes" id="UP001279734"/>
    </source>
</evidence>
<dbReference type="EMBL" id="BSYO01000022">
    <property type="protein sequence ID" value="GMH20471.1"/>
    <property type="molecule type" value="Genomic_DNA"/>
</dbReference>
<name>A0AAD3T0L2_NEPGR</name>
<evidence type="ECO:0000313" key="1">
    <source>
        <dbReference type="EMBL" id="GMH20471.1"/>
    </source>
</evidence>
<organism evidence="1 2">
    <name type="scientific">Nepenthes gracilis</name>
    <name type="common">Slender pitcher plant</name>
    <dbReference type="NCBI Taxonomy" id="150966"/>
    <lineage>
        <taxon>Eukaryota</taxon>
        <taxon>Viridiplantae</taxon>
        <taxon>Streptophyta</taxon>
        <taxon>Embryophyta</taxon>
        <taxon>Tracheophyta</taxon>
        <taxon>Spermatophyta</taxon>
        <taxon>Magnoliopsida</taxon>
        <taxon>eudicotyledons</taxon>
        <taxon>Gunneridae</taxon>
        <taxon>Pentapetalae</taxon>
        <taxon>Caryophyllales</taxon>
        <taxon>Nepenthaceae</taxon>
        <taxon>Nepenthes</taxon>
    </lineage>
</organism>
<dbReference type="Proteomes" id="UP001279734">
    <property type="component" value="Unassembled WGS sequence"/>
</dbReference>
<keyword evidence="2" id="KW-1185">Reference proteome</keyword>
<gene>
    <name evidence="1" type="ORF">Nepgr_022312</name>
</gene>
<proteinExistence type="predicted"/>
<reference evidence="1" key="1">
    <citation type="submission" date="2023-05" db="EMBL/GenBank/DDBJ databases">
        <title>Nepenthes gracilis genome sequencing.</title>
        <authorList>
            <person name="Fukushima K."/>
        </authorList>
    </citation>
    <scope>NUCLEOTIDE SEQUENCE</scope>
    <source>
        <strain evidence="1">SING2019-196</strain>
    </source>
</reference>
<protein>
    <submittedName>
        <fullName evidence="1">Uncharacterized protein</fullName>
    </submittedName>
</protein>
<dbReference type="AlphaFoldDB" id="A0AAD3T0L2"/>
<accession>A0AAD3T0L2</accession>